<evidence type="ECO:0000256" key="7">
    <source>
        <dbReference type="SAM" id="SignalP"/>
    </source>
</evidence>
<keyword evidence="5" id="KW-0564">Palmitate</keyword>
<proteinExistence type="inferred from homology"/>
<evidence type="ECO:0000256" key="5">
    <source>
        <dbReference type="ARBA" id="ARBA00023139"/>
    </source>
</evidence>
<evidence type="ECO:0000313" key="8">
    <source>
        <dbReference type="EMBL" id="MDO1531672.1"/>
    </source>
</evidence>
<evidence type="ECO:0000256" key="4">
    <source>
        <dbReference type="ARBA" id="ARBA00023136"/>
    </source>
</evidence>
<gene>
    <name evidence="8" type="ORF">Q2T77_05170</name>
</gene>
<comment type="caution">
    <text evidence="8">The sequence shown here is derived from an EMBL/GenBank/DDBJ whole genome shotgun (WGS) entry which is preliminary data.</text>
</comment>
<evidence type="ECO:0000256" key="6">
    <source>
        <dbReference type="ARBA" id="ARBA00023288"/>
    </source>
</evidence>
<keyword evidence="3 7" id="KW-0732">Signal</keyword>
<dbReference type="RefSeq" id="WP_286368405.1">
    <property type="nucleotide sequence ID" value="NZ_JAUJZH010000003.1"/>
</dbReference>
<evidence type="ECO:0000256" key="1">
    <source>
        <dbReference type="ARBA" id="ARBA00010296"/>
    </source>
</evidence>
<feature type="chain" id="PRO_5047374317" evidence="7">
    <location>
        <begin position="20"/>
        <end position="46"/>
    </location>
</feature>
<reference evidence="8" key="1">
    <citation type="submission" date="2023-06" db="EMBL/GenBank/DDBJ databases">
        <authorList>
            <person name="Jiang Y."/>
            <person name="Liu Q."/>
        </authorList>
    </citation>
    <scope>NUCLEOTIDE SEQUENCE</scope>
    <source>
        <strain evidence="8">CGMCC 1.12090</strain>
    </source>
</reference>
<keyword evidence="6 8" id="KW-0449">Lipoprotein</keyword>
<evidence type="ECO:0000256" key="2">
    <source>
        <dbReference type="ARBA" id="ARBA00022475"/>
    </source>
</evidence>
<dbReference type="Pfam" id="PF08085">
    <property type="entry name" value="Entericidin"/>
    <property type="match status" value="1"/>
</dbReference>
<evidence type="ECO:0000256" key="3">
    <source>
        <dbReference type="ARBA" id="ARBA00022729"/>
    </source>
</evidence>
<sequence>MKKLAALLTVIFAVSVPLAGCNTMKGAGQDIQKGGQKMEDAAQKKQ</sequence>
<comment type="similarity">
    <text evidence="1">Belongs to the EcnA/EcnB lipoprotein family.</text>
</comment>
<dbReference type="InterPro" id="IPR012556">
    <property type="entry name" value="Entericidin"/>
</dbReference>
<evidence type="ECO:0000313" key="9">
    <source>
        <dbReference type="Proteomes" id="UP001169027"/>
    </source>
</evidence>
<dbReference type="Proteomes" id="UP001169027">
    <property type="component" value="Unassembled WGS sequence"/>
</dbReference>
<dbReference type="EMBL" id="JAUKVY010000003">
    <property type="protein sequence ID" value="MDO1531672.1"/>
    <property type="molecule type" value="Genomic_DNA"/>
</dbReference>
<keyword evidence="4" id="KW-0472">Membrane</keyword>
<organism evidence="8 9">
    <name type="scientific">Variovorax ginsengisoli</name>
    <dbReference type="NCBI Taxonomy" id="363844"/>
    <lineage>
        <taxon>Bacteria</taxon>
        <taxon>Pseudomonadati</taxon>
        <taxon>Pseudomonadota</taxon>
        <taxon>Betaproteobacteria</taxon>
        <taxon>Burkholderiales</taxon>
        <taxon>Comamonadaceae</taxon>
        <taxon>Variovorax</taxon>
    </lineage>
</organism>
<keyword evidence="9" id="KW-1185">Reference proteome</keyword>
<feature type="signal peptide" evidence="7">
    <location>
        <begin position="1"/>
        <end position="19"/>
    </location>
</feature>
<name>A0ABT8RYD3_9BURK</name>
<protein>
    <submittedName>
        <fullName evidence="8">Entericidin A/B family lipoprotein</fullName>
    </submittedName>
</protein>
<accession>A0ABT8RYD3</accession>
<keyword evidence="2" id="KW-1003">Cell membrane</keyword>